<dbReference type="Pfam" id="PF00004">
    <property type="entry name" value="AAA"/>
    <property type="match status" value="1"/>
</dbReference>
<dbReference type="InterPro" id="IPR054472">
    <property type="entry name" value="WHD"/>
</dbReference>
<accession>A0AAE3GRZ8</accession>
<dbReference type="Pfam" id="PF22977">
    <property type="entry name" value="WHD"/>
    <property type="match status" value="1"/>
</dbReference>
<keyword evidence="3" id="KW-1185">Reference proteome</keyword>
<keyword evidence="2" id="KW-0547">Nucleotide-binding</keyword>
<dbReference type="InterPro" id="IPR003593">
    <property type="entry name" value="AAA+_ATPase"/>
</dbReference>
<dbReference type="InterPro" id="IPR003959">
    <property type="entry name" value="ATPase_AAA_core"/>
</dbReference>
<name>A0AAE3GRZ8_9CYAN</name>
<reference evidence="2" key="1">
    <citation type="submission" date="2022-06" db="EMBL/GenBank/DDBJ databases">
        <title>New cyanobacteria of genus Symplocastrum in benthos of Lake Baikal.</title>
        <authorList>
            <person name="Sorokovikova E."/>
            <person name="Tikhonova I."/>
            <person name="Krasnopeev A."/>
            <person name="Evseev P."/>
            <person name="Gladkikh A."/>
            <person name="Belykh O."/>
        </authorList>
    </citation>
    <scope>NUCLEOTIDE SEQUENCE</scope>
    <source>
        <strain evidence="2">BBK-W-15</strain>
    </source>
</reference>
<dbReference type="InterPro" id="IPR027417">
    <property type="entry name" value="P-loop_NTPase"/>
</dbReference>
<gene>
    <name evidence="2" type="ORF">NJ959_14175</name>
</gene>
<comment type="caution">
    <text evidence="2">The sequence shown here is derived from an EMBL/GenBank/DDBJ whole genome shotgun (WGS) entry which is preliminary data.</text>
</comment>
<dbReference type="PANTHER" id="PTHR46411:SF3">
    <property type="entry name" value="AAA+ ATPASE DOMAIN-CONTAINING PROTEIN"/>
    <property type="match status" value="1"/>
</dbReference>
<dbReference type="EMBL" id="JAMZMM010000127">
    <property type="protein sequence ID" value="MCP2729596.1"/>
    <property type="molecule type" value="Genomic_DNA"/>
</dbReference>
<dbReference type="CDD" id="cd19481">
    <property type="entry name" value="RecA-like_protease"/>
    <property type="match status" value="1"/>
</dbReference>
<dbReference type="GO" id="GO:0005524">
    <property type="term" value="F:ATP binding"/>
    <property type="evidence" value="ECO:0007669"/>
    <property type="project" value="UniProtKB-KW"/>
</dbReference>
<dbReference type="Gene3D" id="3.40.50.300">
    <property type="entry name" value="P-loop containing nucleotide triphosphate hydrolases"/>
    <property type="match status" value="1"/>
</dbReference>
<dbReference type="SUPFAM" id="SSF52540">
    <property type="entry name" value="P-loop containing nucleoside triphosphate hydrolases"/>
    <property type="match status" value="1"/>
</dbReference>
<proteinExistence type="predicted"/>
<dbReference type="SMART" id="SM00382">
    <property type="entry name" value="AAA"/>
    <property type="match status" value="1"/>
</dbReference>
<dbReference type="RefSeq" id="WP_254012379.1">
    <property type="nucleotide sequence ID" value="NZ_JAMZMM010000127.1"/>
</dbReference>
<dbReference type="AlphaFoldDB" id="A0AAE3GRZ8"/>
<feature type="domain" description="AAA+ ATPase" evidence="1">
    <location>
        <begin position="480"/>
        <end position="612"/>
    </location>
</feature>
<dbReference type="PANTHER" id="PTHR46411">
    <property type="entry name" value="FAMILY ATPASE, PUTATIVE-RELATED"/>
    <property type="match status" value="1"/>
</dbReference>
<dbReference type="Proteomes" id="UP001204953">
    <property type="component" value="Unassembled WGS sequence"/>
</dbReference>
<keyword evidence="2" id="KW-0067">ATP-binding</keyword>
<protein>
    <submittedName>
        <fullName evidence="2">ATP-binding protein</fullName>
    </submittedName>
</protein>
<organism evidence="2 3">
    <name type="scientific">Limnofasciculus baicalensis BBK-W-15</name>
    <dbReference type="NCBI Taxonomy" id="2699891"/>
    <lineage>
        <taxon>Bacteria</taxon>
        <taxon>Bacillati</taxon>
        <taxon>Cyanobacteriota</taxon>
        <taxon>Cyanophyceae</taxon>
        <taxon>Coleofasciculales</taxon>
        <taxon>Coleofasciculaceae</taxon>
        <taxon>Limnofasciculus</taxon>
        <taxon>Limnofasciculus baicalensis</taxon>
    </lineage>
</organism>
<dbReference type="GO" id="GO:0016887">
    <property type="term" value="F:ATP hydrolysis activity"/>
    <property type="evidence" value="ECO:0007669"/>
    <property type="project" value="InterPro"/>
</dbReference>
<sequence length="695" mass="77695">MNKSKFKPNDYWFEGNHRYLMQEIARIRYVLQQKSELMSGVMRSSIVPDFFPNGYHTPPAEVEQISPPPLIEQICQIFRLSSFERDVLLLCAGMEFDSTWGMLCGDAQANPQLSGPTFGLAFSLLQGGYWSAMAPNAPLRRWRLIEVGVGDTVTASILRIDERILHYLNGIQYLDDRLAIMEEPIPMPGMLVPSHHQMVEQIEATWIKNQGGILPMVQLCGEEVASKRAIARAVCDRLGLNLHALSGDSLPVDSTGLNTVKLLYEREWALNSTILLLNCDHLENIEVAKDNALATFIENLNSPLILSSTDRRSLRQRSPITLDVYPPTSDEQRLIWKNALGEMAVGMDGMINLFVSHFNLSAPAIKAACLTVKGLVPESRVEKVDGAEQVDGVEKVDGADEQSSSIFANQLQDKLWHICCIQARPRLEELAQRLDSVATFDDLILPEKEKNVLREILAHVKQKMKVYEEWGFAGKSKRGLGISALFAGTSGTGKTMAAEVIGSALKLDVYRVDLSSVISKYIGETEKNMRRVFDASEGGGAILLFDEADALFGKRSEVKDSHDRYANIEVGYLLQRMEEYRGLAILTTNLKGSIDNAFTRRIRFIMQFPFPDPSQRIEIWKRVFPKQTPTEGLDFRKLAKLNVAGGNIKNIAMNAAFLAAEAGDPVQMKHLLHATKSECVKIERLLTDVEIKGWV</sequence>
<evidence type="ECO:0000259" key="1">
    <source>
        <dbReference type="SMART" id="SM00382"/>
    </source>
</evidence>
<evidence type="ECO:0000313" key="3">
    <source>
        <dbReference type="Proteomes" id="UP001204953"/>
    </source>
</evidence>
<evidence type="ECO:0000313" key="2">
    <source>
        <dbReference type="EMBL" id="MCP2729596.1"/>
    </source>
</evidence>